<proteinExistence type="inferred from homology"/>
<dbReference type="GO" id="GO:0004715">
    <property type="term" value="F:non-membrane spanning protein tyrosine kinase activity"/>
    <property type="evidence" value="ECO:0007669"/>
    <property type="project" value="UniProtKB-EC"/>
</dbReference>
<accession>A0ABW3LU75</accession>
<gene>
    <name evidence="10" type="ORF">ACFQ3N_19755</name>
</gene>
<evidence type="ECO:0000256" key="6">
    <source>
        <dbReference type="ARBA" id="ARBA00022840"/>
    </source>
</evidence>
<keyword evidence="3 10" id="KW-0808">Transferase</keyword>
<dbReference type="Proteomes" id="UP001597040">
    <property type="component" value="Unassembled WGS sequence"/>
</dbReference>
<dbReference type="EC" id="2.7.10.2" evidence="2"/>
<dbReference type="InterPro" id="IPR025669">
    <property type="entry name" value="AAA_dom"/>
</dbReference>
<dbReference type="InterPro" id="IPR027417">
    <property type="entry name" value="P-loop_NTPase"/>
</dbReference>
<keyword evidence="7" id="KW-0829">Tyrosine-protein kinase</keyword>
<evidence type="ECO:0000313" key="10">
    <source>
        <dbReference type="EMBL" id="MFD1040599.1"/>
    </source>
</evidence>
<evidence type="ECO:0000256" key="2">
    <source>
        <dbReference type="ARBA" id="ARBA00011903"/>
    </source>
</evidence>
<reference evidence="11" key="1">
    <citation type="journal article" date="2019" name="Int. J. Syst. Evol. Microbiol.">
        <title>The Global Catalogue of Microorganisms (GCM) 10K type strain sequencing project: providing services to taxonomists for standard genome sequencing and annotation.</title>
        <authorList>
            <consortium name="The Broad Institute Genomics Platform"/>
            <consortium name="The Broad Institute Genome Sequencing Center for Infectious Disease"/>
            <person name="Wu L."/>
            <person name="Ma J."/>
        </authorList>
    </citation>
    <scope>NUCLEOTIDE SEQUENCE [LARGE SCALE GENOMIC DNA]</scope>
    <source>
        <strain evidence="11">CCUG 56754</strain>
    </source>
</reference>
<dbReference type="Gene3D" id="3.40.50.300">
    <property type="entry name" value="P-loop containing nucleotide triphosphate hydrolases"/>
    <property type="match status" value="1"/>
</dbReference>
<evidence type="ECO:0000256" key="5">
    <source>
        <dbReference type="ARBA" id="ARBA00022777"/>
    </source>
</evidence>
<keyword evidence="11" id="KW-1185">Reference proteome</keyword>
<dbReference type="SUPFAM" id="SSF52540">
    <property type="entry name" value="P-loop containing nucleoside triphosphate hydrolases"/>
    <property type="match status" value="1"/>
</dbReference>
<evidence type="ECO:0000259" key="9">
    <source>
        <dbReference type="Pfam" id="PF13614"/>
    </source>
</evidence>
<keyword evidence="6" id="KW-0067">ATP-binding</keyword>
<evidence type="ECO:0000256" key="8">
    <source>
        <dbReference type="ARBA" id="ARBA00051245"/>
    </source>
</evidence>
<name>A0ABW3LU75_9BACI</name>
<feature type="domain" description="AAA" evidence="9">
    <location>
        <begin position="57"/>
        <end position="195"/>
    </location>
</feature>
<dbReference type="NCBIfam" id="TIGR01007">
    <property type="entry name" value="eps_fam"/>
    <property type="match status" value="1"/>
</dbReference>
<comment type="catalytic activity">
    <reaction evidence="8">
        <text>L-tyrosyl-[protein] + ATP = O-phospho-L-tyrosyl-[protein] + ADP + H(+)</text>
        <dbReference type="Rhea" id="RHEA:10596"/>
        <dbReference type="Rhea" id="RHEA-COMP:10136"/>
        <dbReference type="Rhea" id="RHEA-COMP:20101"/>
        <dbReference type="ChEBI" id="CHEBI:15378"/>
        <dbReference type="ChEBI" id="CHEBI:30616"/>
        <dbReference type="ChEBI" id="CHEBI:46858"/>
        <dbReference type="ChEBI" id="CHEBI:61978"/>
        <dbReference type="ChEBI" id="CHEBI:456216"/>
        <dbReference type="EC" id="2.7.10.2"/>
    </reaction>
</comment>
<evidence type="ECO:0000256" key="3">
    <source>
        <dbReference type="ARBA" id="ARBA00022679"/>
    </source>
</evidence>
<sequence>MILNRRSNAVYLKKRNLITYSNSDSIISDQFRTIRANIKFLTGDNDNRIFLITSPGAGEGKSTTIANLAVSMAQQKEKVLLIDANLREPFIHSIFKIPNDVGVTNILEEKVSLEEAIYHTGIGKLDILTSGSTIYNPAEVLGNEVMTQVLKAVSMTYDTVLIDAPTILESTETRILANQCDGVVLVLKRGKTSLEKADEARRVLELSQANLVGAIINHK</sequence>
<evidence type="ECO:0000256" key="1">
    <source>
        <dbReference type="ARBA" id="ARBA00007316"/>
    </source>
</evidence>
<evidence type="ECO:0000313" key="11">
    <source>
        <dbReference type="Proteomes" id="UP001597040"/>
    </source>
</evidence>
<dbReference type="Pfam" id="PF13614">
    <property type="entry name" value="AAA_31"/>
    <property type="match status" value="1"/>
</dbReference>
<keyword evidence="5 10" id="KW-0418">Kinase</keyword>
<organism evidence="10 11">
    <name type="scientific">Virgibacillus byunsanensis</name>
    <dbReference type="NCBI Taxonomy" id="570945"/>
    <lineage>
        <taxon>Bacteria</taxon>
        <taxon>Bacillati</taxon>
        <taxon>Bacillota</taxon>
        <taxon>Bacilli</taxon>
        <taxon>Bacillales</taxon>
        <taxon>Bacillaceae</taxon>
        <taxon>Virgibacillus</taxon>
    </lineage>
</organism>
<comment type="caution">
    <text evidence="10">The sequence shown here is derived from an EMBL/GenBank/DDBJ whole genome shotgun (WGS) entry which is preliminary data.</text>
</comment>
<evidence type="ECO:0000256" key="4">
    <source>
        <dbReference type="ARBA" id="ARBA00022741"/>
    </source>
</evidence>
<dbReference type="PANTHER" id="PTHR32309">
    <property type="entry name" value="TYROSINE-PROTEIN KINASE"/>
    <property type="match status" value="1"/>
</dbReference>
<dbReference type="PANTHER" id="PTHR32309:SF13">
    <property type="entry name" value="FERRIC ENTEROBACTIN TRANSPORT PROTEIN FEPE"/>
    <property type="match status" value="1"/>
</dbReference>
<dbReference type="EMBL" id="JBHTKJ010000074">
    <property type="protein sequence ID" value="MFD1040599.1"/>
    <property type="molecule type" value="Genomic_DNA"/>
</dbReference>
<dbReference type="RefSeq" id="WP_390364836.1">
    <property type="nucleotide sequence ID" value="NZ_JBHTKJ010000074.1"/>
</dbReference>
<evidence type="ECO:0000256" key="7">
    <source>
        <dbReference type="ARBA" id="ARBA00023137"/>
    </source>
</evidence>
<keyword evidence="4" id="KW-0547">Nucleotide-binding</keyword>
<protein>
    <recommendedName>
        <fullName evidence="2">non-specific protein-tyrosine kinase</fullName>
        <ecNumber evidence="2">2.7.10.2</ecNumber>
    </recommendedName>
</protein>
<dbReference type="InterPro" id="IPR005702">
    <property type="entry name" value="Wzc-like_C"/>
</dbReference>
<comment type="similarity">
    <text evidence="1">Belongs to the CpsD/CapB family.</text>
</comment>
<dbReference type="CDD" id="cd05387">
    <property type="entry name" value="BY-kinase"/>
    <property type="match status" value="1"/>
</dbReference>
<dbReference type="InterPro" id="IPR050445">
    <property type="entry name" value="Bact_polysacc_biosynth/exp"/>
</dbReference>